<reference evidence="2 3" key="1">
    <citation type="submission" date="2012-04" db="EMBL/GenBank/DDBJ databases">
        <title>The Genome Sequence of Afipia broomeae ATCC 49717.</title>
        <authorList>
            <consortium name="The Broad Institute Genome Sequencing Platform"/>
            <person name="Earl A."/>
            <person name="Ward D."/>
            <person name="Feldgarden M."/>
            <person name="Gevers D."/>
            <person name="Huys G."/>
            <person name="Walker B."/>
            <person name="Young S.K."/>
            <person name="Zeng Q."/>
            <person name="Gargeya S."/>
            <person name="Fitzgerald M."/>
            <person name="Haas B."/>
            <person name="Abouelleil A."/>
            <person name="Alvarado L."/>
            <person name="Arachchi H.M."/>
            <person name="Berlin A."/>
            <person name="Chapman S.B."/>
            <person name="Goldberg J."/>
            <person name="Griggs A."/>
            <person name="Gujja S."/>
            <person name="Hansen M."/>
            <person name="Howarth C."/>
            <person name="Imamovic A."/>
            <person name="Larimer J."/>
            <person name="McCowen C."/>
            <person name="Montmayeur A."/>
            <person name="Murphy C."/>
            <person name="Neiman D."/>
            <person name="Pearson M."/>
            <person name="Priest M."/>
            <person name="Roberts A."/>
            <person name="Saif S."/>
            <person name="Shea T."/>
            <person name="Sisk P."/>
            <person name="Sykes S."/>
            <person name="Wortman J."/>
            <person name="Nusbaum C."/>
            <person name="Birren B."/>
        </authorList>
    </citation>
    <scope>NUCLEOTIDE SEQUENCE [LARGE SCALE GENOMIC DNA]</scope>
    <source>
        <strain evidence="2 3">ATCC 49717</strain>
    </source>
</reference>
<organism evidence="2 3">
    <name type="scientific">Afipia broomeae ATCC 49717</name>
    <dbReference type="NCBI Taxonomy" id="883078"/>
    <lineage>
        <taxon>Bacteria</taxon>
        <taxon>Pseudomonadati</taxon>
        <taxon>Pseudomonadota</taxon>
        <taxon>Alphaproteobacteria</taxon>
        <taxon>Hyphomicrobiales</taxon>
        <taxon>Nitrobacteraceae</taxon>
        <taxon>Afipia</taxon>
    </lineage>
</organism>
<evidence type="ECO:0000313" key="2">
    <source>
        <dbReference type="EMBL" id="EKS41503.1"/>
    </source>
</evidence>
<dbReference type="AlphaFoldDB" id="K8PT01"/>
<dbReference type="eggNOG" id="ENOG5032Y66">
    <property type="taxonomic scope" value="Bacteria"/>
</dbReference>
<sequence length="84" mass="9878">MPGPRTPRELSNRMAEQRAGRKLAGRDDGYVRETFTQPREKARQTARAFLDEYPKQAYMSEVETWRELPGDEIEFTMRRLKSAD</sequence>
<dbReference type="EMBL" id="AGWX01000001">
    <property type="protein sequence ID" value="EKS41503.1"/>
    <property type="molecule type" value="Genomic_DNA"/>
</dbReference>
<dbReference type="Proteomes" id="UP000001096">
    <property type="component" value="Unassembled WGS sequence"/>
</dbReference>
<dbReference type="PATRIC" id="fig|883078.3.peg.618"/>
<dbReference type="HOGENOM" id="CLU_172360_0_0_5"/>
<feature type="region of interest" description="Disordered" evidence="1">
    <location>
        <begin position="1"/>
        <end position="24"/>
    </location>
</feature>
<evidence type="ECO:0000313" key="3">
    <source>
        <dbReference type="Proteomes" id="UP000001096"/>
    </source>
</evidence>
<keyword evidence="3" id="KW-1185">Reference proteome</keyword>
<name>K8PT01_9BRAD</name>
<accession>K8PT01</accession>
<protein>
    <submittedName>
        <fullName evidence="2">Uncharacterized protein</fullName>
    </submittedName>
</protein>
<comment type="caution">
    <text evidence="2">The sequence shown here is derived from an EMBL/GenBank/DDBJ whole genome shotgun (WGS) entry which is preliminary data.</text>
</comment>
<evidence type="ECO:0000256" key="1">
    <source>
        <dbReference type="SAM" id="MobiDB-lite"/>
    </source>
</evidence>
<gene>
    <name evidence="2" type="ORF">HMPREF9695_00595</name>
</gene>
<proteinExistence type="predicted"/>